<keyword evidence="3" id="KW-1185">Reference proteome</keyword>
<name>A0ABV5B0R6_9BACL</name>
<feature type="compositionally biased region" description="Basic and acidic residues" evidence="1">
    <location>
        <begin position="66"/>
        <end position="85"/>
    </location>
</feature>
<accession>A0ABV5B0R6</accession>
<proteinExistence type="predicted"/>
<organism evidence="2 3">
    <name type="scientific">Paenibacillus enshidis</name>
    <dbReference type="NCBI Taxonomy" id="1458439"/>
    <lineage>
        <taxon>Bacteria</taxon>
        <taxon>Bacillati</taxon>
        <taxon>Bacillota</taxon>
        <taxon>Bacilli</taxon>
        <taxon>Bacillales</taxon>
        <taxon>Paenibacillaceae</taxon>
        <taxon>Paenibacillus</taxon>
    </lineage>
</organism>
<evidence type="ECO:0000256" key="1">
    <source>
        <dbReference type="SAM" id="MobiDB-lite"/>
    </source>
</evidence>
<feature type="region of interest" description="Disordered" evidence="1">
    <location>
        <begin position="66"/>
        <end position="94"/>
    </location>
</feature>
<protein>
    <submittedName>
        <fullName evidence="2">Uncharacterized protein</fullName>
    </submittedName>
</protein>
<reference evidence="2 3" key="1">
    <citation type="submission" date="2024-09" db="EMBL/GenBank/DDBJ databases">
        <title>Paenibacillus zeirhizospherea sp. nov., isolated from surface of the maize (Zea mays) roots in a horticulture field, Hungary.</title>
        <authorList>
            <person name="Marton D."/>
            <person name="Farkas M."/>
            <person name="Bedics A."/>
            <person name="Toth E."/>
            <person name="Tancsics A."/>
            <person name="Boka K."/>
            <person name="Maroti G."/>
            <person name="Kriszt B."/>
            <person name="Cserhati M."/>
        </authorList>
    </citation>
    <scope>NUCLEOTIDE SEQUENCE [LARGE SCALE GENOMIC DNA]</scope>
    <source>
        <strain evidence="2 3">KCTC 33519</strain>
    </source>
</reference>
<gene>
    <name evidence="2" type="ORF">ACE41H_25250</name>
</gene>
<dbReference type="Proteomes" id="UP001580346">
    <property type="component" value="Unassembled WGS sequence"/>
</dbReference>
<comment type="caution">
    <text evidence="2">The sequence shown here is derived from an EMBL/GenBank/DDBJ whole genome shotgun (WGS) entry which is preliminary data.</text>
</comment>
<feature type="non-terminal residue" evidence="2">
    <location>
        <position position="1"/>
    </location>
</feature>
<dbReference type="RefSeq" id="WP_375358322.1">
    <property type="nucleotide sequence ID" value="NZ_JBHHMI010000100.1"/>
</dbReference>
<evidence type="ECO:0000313" key="2">
    <source>
        <dbReference type="EMBL" id="MFB5270059.1"/>
    </source>
</evidence>
<sequence length="94" mass="10872">HDYPVGSGTEKQKTGNRKYTLGTLKQITDQMRHENACCYAIQNHRMGLLSFWIVPYGEADRFEVMRRSSEKAERLGDETDREREGGSGARHRKK</sequence>
<evidence type="ECO:0000313" key="3">
    <source>
        <dbReference type="Proteomes" id="UP001580346"/>
    </source>
</evidence>
<dbReference type="EMBL" id="JBHHMI010000100">
    <property type="protein sequence ID" value="MFB5270059.1"/>
    <property type="molecule type" value="Genomic_DNA"/>
</dbReference>